<evidence type="ECO:0000313" key="3">
    <source>
        <dbReference type="Proteomes" id="UP000241074"/>
    </source>
</evidence>
<sequence length="132" mass="13935">MSELPLGKMTSITLSQVRSLLRGAIAAVPELDSMAVMTGDGNMIASVLSAGVNTERYAAMCASLLMLAERASSEIERGDLQQLLVAGHQGSMLLVRVNQQIVLAVSCGAHAQLGRILIEARKTAEKLAEMLA</sequence>
<protein>
    <recommendedName>
        <fullName evidence="1">Roadblock/LAMTOR2 domain-containing protein</fullName>
    </recommendedName>
</protein>
<gene>
    <name evidence="2" type="ORF">C7S18_23330</name>
</gene>
<dbReference type="EMBL" id="CP027860">
    <property type="protein sequence ID" value="AVP99927.1"/>
    <property type="molecule type" value="Genomic_DNA"/>
</dbReference>
<name>A0A2P1PYJ8_9GAMM</name>
<keyword evidence="3" id="KW-1185">Reference proteome</keyword>
<dbReference type="Gene3D" id="3.30.450.30">
    <property type="entry name" value="Dynein light chain 2a, cytoplasmic"/>
    <property type="match status" value="1"/>
</dbReference>
<dbReference type="RefSeq" id="WP_106893846.1">
    <property type="nucleotide sequence ID" value="NZ_CP027860.1"/>
</dbReference>
<dbReference type="SMART" id="SM00960">
    <property type="entry name" value="Robl_LC7"/>
    <property type="match status" value="1"/>
</dbReference>
<dbReference type="KEGG" id="xba:C7S18_23330"/>
<reference evidence="2 3" key="2">
    <citation type="submission" date="2018-03" db="EMBL/GenBank/DDBJ databases">
        <authorList>
            <person name="Keele B.F."/>
        </authorList>
    </citation>
    <scope>NUCLEOTIDE SEQUENCE [LARGE SCALE GENOMIC DNA]</scope>
    <source>
        <strain evidence="2 3">D13</strain>
    </source>
</reference>
<dbReference type="OrthoDB" id="8903298at2"/>
<reference evidence="2 3" key="1">
    <citation type="submission" date="2018-03" db="EMBL/GenBank/DDBJ databases">
        <title>Ahniella affigens gen. nov., sp. nov., a gammaproteobacterium isolated from sandy soil near a stream.</title>
        <authorList>
            <person name="Ko Y."/>
            <person name="Kim J.-H."/>
        </authorList>
    </citation>
    <scope>NUCLEOTIDE SEQUENCE [LARGE SCALE GENOMIC DNA]</scope>
    <source>
        <strain evidence="2 3">D13</strain>
    </source>
</reference>
<evidence type="ECO:0000313" key="2">
    <source>
        <dbReference type="EMBL" id="AVP99927.1"/>
    </source>
</evidence>
<organism evidence="2 3">
    <name type="scientific">Ahniella affigens</name>
    <dbReference type="NCBI Taxonomy" id="2021234"/>
    <lineage>
        <taxon>Bacteria</taxon>
        <taxon>Pseudomonadati</taxon>
        <taxon>Pseudomonadota</taxon>
        <taxon>Gammaproteobacteria</taxon>
        <taxon>Lysobacterales</taxon>
        <taxon>Rhodanobacteraceae</taxon>
        <taxon>Ahniella</taxon>
    </lineage>
</organism>
<dbReference type="Pfam" id="PF03259">
    <property type="entry name" value="Robl_LC7"/>
    <property type="match status" value="1"/>
</dbReference>
<feature type="domain" description="Roadblock/LAMTOR2" evidence="1">
    <location>
        <begin position="18"/>
        <end position="107"/>
    </location>
</feature>
<accession>A0A2P1PYJ8</accession>
<dbReference type="AlphaFoldDB" id="A0A2P1PYJ8"/>
<dbReference type="SUPFAM" id="SSF103196">
    <property type="entry name" value="Roadblock/LC7 domain"/>
    <property type="match status" value="1"/>
</dbReference>
<dbReference type="InterPro" id="IPR004942">
    <property type="entry name" value="Roadblock/LAMTOR2_dom"/>
</dbReference>
<proteinExistence type="predicted"/>
<dbReference type="Proteomes" id="UP000241074">
    <property type="component" value="Chromosome"/>
</dbReference>
<evidence type="ECO:0000259" key="1">
    <source>
        <dbReference type="SMART" id="SM00960"/>
    </source>
</evidence>